<accession>A0A8H6TQ68</accession>
<feature type="chain" id="PRO_5034065686" evidence="3">
    <location>
        <begin position="18"/>
        <end position="288"/>
    </location>
</feature>
<evidence type="ECO:0000256" key="2">
    <source>
        <dbReference type="SAM" id="Phobius"/>
    </source>
</evidence>
<reference evidence="4" key="1">
    <citation type="submission" date="2020-05" db="EMBL/GenBank/DDBJ databases">
        <title>Mycena genomes resolve the evolution of fungal bioluminescence.</title>
        <authorList>
            <person name="Tsai I.J."/>
        </authorList>
    </citation>
    <scope>NUCLEOTIDE SEQUENCE</scope>
    <source>
        <strain evidence="4">110903Hualien_Pintung</strain>
    </source>
</reference>
<feature type="signal peptide" evidence="3">
    <location>
        <begin position="1"/>
        <end position="17"/>
    </location>
</feature>
<feature type="region of interest" description="Disordered" evidence="1">
    <location>
        <begin position="151"/>
        <end position="174"/>
    </location>
</feature>
<evidence type="ECO:0000313" key="5">
    <source>
        <dbReference type="Proteomes" id="UP000613580"/>
    </source>
</evidence>
<name>A0A8H6TQ68_MYCCL</name>
<evidence type="ECO:0000256" key="3">
    <source>
        <dbReference type="SAM" id="SignalP"/>
    </source>
</evidence>
<keyword evidence="3" id="KW-0732">Signal</keyword>
<dbReference type="AlphaFoldDB" id="A0A8H6TQ68"/>
<comment type="caution">
    <text evidence="4">The sequence shown here is derived from an EMBL/GenBank/DDBJ whole genome shotgun (WGS) entry which is preliminary data.</text>
</comment>
<keyword evidence="2" id="KW-0472">Membrane</keyword>
<proteinExistence type="predicted"/>
<feature type="compositionally biased region" description="Polar residues" evidence="1">
    <location>
        <begin position="259"/>
        <end position="288"/>
    </location>
</feature>
<feature type="transmembrane region" description="Helical" evidence="2">
    <location>
        <begin position="207"/>
        <end position="229"/>
    </location>
</feature>
<gene>
    <name evidence="4" type="ORF">HMN09_00094600</name>
</gene>
<feature type="compositionally biased region" description="Polar residues" evidence="1">
    <location>
        <begin position="151"/>
        <end position="160"/>
    </location>
</feature>
<dbReference type="OrthoDB" id="3362711at2759"/>
<keyword evidence="2" id="KW-1133">Transmembrane helix</keyword>
<dbReference type="CDD" id="cd12087">
    <property type="entry name" value="TM_EGFR-like"/>
    <property type="match status" value="1"/>
</dbReference>
<evidence type="ECO:0000313" key="4">
    <source>
        <dbReference type="EMBL" id="KAF7323143.1"/>
    </source>
</evidence>
<sequence length="288" mass="30022">MLWEALFFAAFLRQIVAQTTNATCDVSHKWANNKQGDNPCQVASSLVAVCSGSYQVSALPDGFHYNGPDVQDANGCWCNTVTYSLFSECALCQEESFISWDVWEINCVNVTRNAFPEPLPAGLQVQGWAYLPLDNSDNFNETQAFANANLTGSSAPSVSQPSKTPTASAASVSSHSTSASATASAPATTPASDASSAAASKQKRANAVGGGIIGALAAVALFGGLAFYLHRRRHIAQTQGAILRSPSMTEQHAGDAAPPSTTHPVPSITISSLHSQPSTNSASELSAV</sequence>
<evidence type="ECO:0000256" key="1">
    <source>
        <dbReference type="SAM" id="MobiDB-lite"/>
    </source>
</evidence>
<dbReference type="Proteomes" id="UP000613580">
    <property type="component" value="Unassembled WGS sequence"/>
</dbReference>
<organism evidence="4 5">
    <name type="scientific">Mycena chlorophos</name>
    <name type="common">Agaric fungus</name>
    <name type="synonym">Agaricus chlorophos</name>
    <dbReference type="NCBI Taxonomy" id="658473"/>
    <lineage>
        <taxon>Eukaryota</taxon>
        <taxon>Fungi</taxon>
        <taxon>Dikarya</taxon>
        <taxon>Basidiomycota</taxon>
        <taxon>Agaricomycotina</taxon>
        <taxon>Agaricomycetes</taxon>
        <taxon>Agaricomycetidae</taxon>
        <taxon>Agaricales</taxon>
        <taxon>Marasmiineae</taxon>
        <taxon>Mycenaceae</taxon>
        <taxon>Mycena</taxon>
    </lineage>
</organism>
<dbReference type="EMBL" id="JACAZE010000001">
    <property type="protein sequence ID" value="KAF7323143.1"/>
    <property type="molecule type" value="Genomic_DNA"/>
</dbReference>
<keyword evidence="5" id="KW-1185">Reference proteome</keyword>
<keyword evidence="2" id="KW-0812">Transmembrane</keyword>
<feature type="compositionally biased region" description="Low complexity" evidence="1">
    <location>
        <begin position="161"/>
        <end position="174"/>
    </location>
</feature>
<protein>
    <submittedName>
        <fullName evidence="4">Uncharacterized protein</fullName>
    </submittedName>
</protein>
<feature type="region of interest" description="Disordered" evidence="1">
    <location>
        <begin position="248"/>
        <end position="288"/>
    </location>
</feature>